<evidence type="ECO:0000313" key="2">
    <source>
        <dbReference type="Proteomes" id="UP000799754"/>
    </source>
</evidence>
<sequence length="211" mass="23592">MDEPDRKLPNDAGPVTANAVVAAWSAKDFPLQFREDDLFAPILRQSTEAEEERVFMIQTGLMYLMNLLLDPKGNVSYSITTEAIQSWVESLLETRPFKNADLCGLILLKKRSLLSKRPISLARFTVELPEESGKLVRLPAENEAEETINIQPADAHHDEATSDDTESPISIASLRANGEAARLGRYRDVPGSPYWVFQMEQQGESTEQVKS</sequence>
<dbReference type="EMBL" id="MU006748">
    <property type="protein sequence ID" value="KAF2622052.1"/>
    <property type="molecule type" value="Genomic_DNA"/>
</dbReference>
<keyword evidence="2" id="KW-1185">Reference proteome</keyword>
<dbReference type="Proteomes" id="UP000799754">
    <property type="component" value="Unassembled WGS sequence"/>
</dbReference>
<protein>
    <submittedName>
        <fullName evidence="1">Uncharacterized protein</fullName>
    </submittedName>
</protein>
<name>A0ACB6RK28_9PLEO</name>
<reference evidence="1" key="1">
    <citation type="journal article" date="2020" name="Stud. Mycol.">
        <title>101 Dothideomycetes genomes: a test case for predicting lifestyles and emergence of pathogens.</title>
        <authorList>
            <person name="Haridas S."/>
            <person name="Albert R."/>
            <person name="Binder M."/>
            <person name="Bloem J."/>
            <person name="Labutti K."/>
            <person name="Salamov A."/>
            <person name="Andreopoulos B."/>
            <person name="Baker S."/>
            <person name="Barry K."/>
            <person name="Bills G."/>
            <person name="Bluhm B."/>
            <person name="Cannon C."/>
            <person name="Castanera R."/>
            <person name="Culley D."/>
            <person name="Daum C."/>
            <person name="Ezra D."/>
            <person name="Gonzalez J."/>
            <person name="Henrissat B."/>
            <person name="Kuo A."/>
            <person name="Liang C."/>
            <person name="Lipzen A."/>
            <person name="Lutzoni F."/>
            <person name="Magnuson J."/>
            <person name="Mondo S."/>
            <person name="Nolan M."/>
            <person name="Ohm R."/>
            <person name="Pangilinan J."/>
            <person name="Park H.-J."/>
            <person name="Ramirez L."/>
            <person name="Alfaro M."/>
            <person name="Sun H."/>
            <person name="Tritt A."/>
            <person name="Yoshinaga Y."/>
            <person name="Zwiers L.-H."/>
            <person name="Turgeon B."/>
            <person name="Goodwin S."/>
            <person name="Spatafora J."/>
            <person name="Crous P."/>
            <person name="Grigoriev I."/>
        </authorList>
    </citation>
    <scope>NUCLEOTIDE SEQUENCE</scope>
    <source>
        <strain evidence="1">CBS 525.71</strain>
    </source>
</reference>
<gene>
    <name evidence="1" type="ORF">BU25DRAFT_463188</name>
</gene>
<evidence type="ECO:0000313" key="1">
    <source>
        <dbReference type="EMBL" id="KAF2622052.1"/>
    </source>
</evidence>
<organism evidence="1 2">
    <name type="scientific">Macroventuria anomochaeta</name>
    <dbReference type="NCBI Taxonomy" id="301207"/>
    <lineage>
        <taxon>Eukaryota</taxon>
        <taxon>Fungi</taxon>
        <taxon>Dikarya</taxon>
        <taxon>Ascomycota</taxon>
        <taxon>Pezizomycotina</taxon>
        <taxon>Dothideomycetes</taxon>
        <taxon>Pleosporomycetidae</taxon>
        <taxon>Pleosporales</taxon>
        <taxon>Pleosporineae</taxon>
        <taxon>Didymellaceae</taxon>
        <taxon>Macroventuria</taxon>
    </lineage>
</organism>
<proteinExistence type="predicted"/>
<accession>A0ACB6RK28</accession>
<comment type="caution">
    <text evidence="1">The sequence shown here is derived from an EMBL/GenBank/DDBJ whole genome shotgun (WGS) entry which is preliminary data.</text>
</comment>